<dbReference type="Proteomes" id="UP001059617">
    <property type="component" value="Chromosome"/>
</dbReference>
<dbReference type="SUPFAM" id="SSF52540">
    <property type="entry name" value="P-loop containing nucleoside triphosphate hydrolases"/>
    <property type="match status" value="1"/>
</dbReference>
<dbReference type="InterPro" id="IPR027417">
    <property type="entry name" value="P-loop_NTPase"/>
</dbReference>
<dbReference type="EMBL" id="CP073720">
    <property type="protein sequence ID" value="UWP82550.1"/>
    <property type="molecule type" value="Genomic_DNA"/>
</dbReference>
<reference evidence="1" key="2">
    <citation type="submission" date="2022-09" db="EMBL/GenBank/DDBJ databases">
        <title>Biosynthetic gene clusters of Dactylosporangioum fulvum.</title>
        <authorList>
            <person name="Caradec T."/>
        </authorList>
    </citation>
    <scope>NUCLEOTIDE SEQUENCE</scope>
    <source>
        <strain evidence="1">NRRL B-16292</strain>
    </source>
</reference>
<dbReference type="GO" id="GO:0005524">
    <property type="term" value="F:ATP binding"/>
    <property type="evidence" value="ECO:0007669"/>
    <property type="project" value="UniProtKB-KW"/>
</dbReference>
<reference evidence="1" key="1">
    <citation type="submission" date="2021-04" db="EMBL/GenBank/DDBJ databases">
        <authorList>
            <person name="Hartkoorn R.C."/>
            <person name="Beaudoing E."/>
            <person name="Hot D."/>
        </authorList>
    </citation>
    <scope>NUCLEOTIDE SEQUENCE</scope>
    <source>
        <strain evidence="1">NRRL B-16292</strain>
    </source>
</reference>
<gene>
    <name evidence="1" type="ORF">Dfulv_47225</name>
</gene>
<organism evidence="1 2">
    <name type="scientific">Dactylosporangium fulvum</name>
    <dbReference type="NCBI Taxonomy" id="53359"/>
    <lineage>
        <taxon>Bacteria</taxon>
        <taxon>Bacillati</taxon>
        <taxon>Actinomycetota</taxon>
        <taxon>Actinomycetes</taxon>
        <taxon>Micromonosporales</taxon>
        <taxon>Micromonosporaceae</taxon>
        <taxon>Dactylosporangium</taxon>
    </lineage>
</organism>
<evidence type="ECO:0000313" key="1">
    <source>
        <dbReference type="EMBL" id="UWP82550.1"/>
    </source>
</evidence>
<dbReference type="Pfam" id="PF13671">
    <property type="entry name" value="AAA_33"/>
    <property type="match status" value="1"/>
</dbReference>
<accession>A0ABY5VZI1</accession>
<sequence length="329" mass="36141">MNPFEELCPAPPTWRVRWDDIGAALDRARAGPAPAAPAELAELAGLDEWRARPAAERARLFAAALLLGESRRAEFFARRVLWELGVPVAWREHVVALVRHHRLPADLLEHPDPDRAVFRVSLLARNDDLALLATATGADATLFREYAAELGCLDTPRRFPSDHARFLYFRTPGRDPDYAAYDNTRFAVTIMSGLPGAGKDTWIAANRAGAPVVSLDALREELGVSPAGDQGPVVAAAVARAKVLLRAGTPFVWNATNVSRQLRSRCVGLVADYGARVEVVSVEAPPELLRRRNRARPHPVPDSVITRMAGRWEPPDLTEAHAVTYVRND</sequence>
<name>A0ABY5VZI1_9ACTN</name>
<keyword evidence="2" id="KW-1185">Reference proteome</keyword>
<proteinExistence type="predicted"/>
<dbReference type="Gene3D" id="3.40.50.300">
    <property type="entry name" value="P-loop containing nucleotide triphosphate hydrolases"/>
    <property type="match status" value="1"/>
</dbReference>
<protein>
    <submittedName>
        <fullName evidence="1">ATP-binding protein</fullName>
    </submittedName>
</protein>
<evidence type="ECO:0000313" key="2">
    <source>
        <dbReference type="Proteomes" id="UP001059617"/>
    </source>
</evidence>
<dbReference type="RefSeq" id="WP_259860322.1">
    <property type="nucleotide sequence ID" value="NZ_BAAAST010000023.1"/>
</dbReference>
<keyword evidence="1" id="KW-0067">ATP-binding</keyword>
<keyword evidence="1" id="KW-0547">Nucleotide-binding</keyword>